<dbReference type="Proteomes" id="UP000095280">
    <property type="component" value="Unplaced"/>
</dbReference>
<organism evidence="12 13">
    <name type="scientific">Macrostomum lignano</name>
    <dbReference type="NCBI Taxonomy" id="282301"/>
    <lineage>
        <taxon>Eukaryota</taxon>
        <taxon>Metazoa</taxon>
        <taxon>Spiralia</taxon>
        <taxon>Lophotrochozoa</taxon>
        <taxon>Platyhelminthes</taxon>
        <taxon>Rhabditophora</taxon>
        <taxon>Macrostomorpha</taxon>
        <taxon>Macrostomida</taxon>
        <taxon>Macrostomidae</taxon>
        <taxon>Macrostomum</taxon>
    </lineage>
</organism>
<dbReference type="SMART" id="SM00404">
    <property type="entry name" value="PTPc_motif"/>
    <property type="match status" value="1"/>
</dbReference>
<dbReference type="InterPro" id="IPR003595">
    <property type="entry name" value="Tyr_Pase_cat"/>
</dbReference>
<evidence type="ECO:0000313" key="13">
    <source>
        <dbReference type="WBParaSite" id="maker-uti_cns_0047186-snap-gene-0.12-mRNA-1"/>
    </source>
</evidence>
<reference evidence="13" key="1">
    <citation type="submission" date="2016-11" db="UniProtKB">
        <authorList>
            <consortium name="WormBaseParasite"/>
        </authorList>
    </citation>
    <scope>IDENTIFICATION</scope>
</reference>
<evidence type="ECO:0000256" key="1">
    <source>
        <dbReference type="ARBA" id="ARBA00009580"/>
    </source>
</evidence>
<accession>A0A1I8JFJ7</accession>
<dbReference type="AlphaFoldDB" id="A0A1I8JFJ7"/>
<keyword evidence="4" id="KW-0378">Hydrolase</keyword>
<dbReference type="FunFam" id="3.90.190.10:FF:000086">
    <property type="entry name" value="Protein tyrosine phosphatase-like protein"/>
    <property type="match status" value="1"/>
</dbReference>
<dbReference type="InterPro" id="IPR020422">
    <property type="entry name" value="TYR_PHOSPHATASE_DUAL_dom"/>
</dbReference>
<dbReference type="EC" id="3.1.3.48" evidence="2"/>
<evidence type="ECO:0000259" key="10">
    <source>
        <dbReference type="PROSITE" id="PS50054"/>
    </source>
</evidence>
<feature type="domain" description="Tyrosine-protein phosphatase" evidence="10">
    <location>
        <begin position="34"/>
        <end position="187"/>
    </location>
</feature>
<evidence type="ECO:0000259" key="11">
    <source>
        <dbReference type="PROSITE" id="PS50056"/>
    </source>
</evidence>
<evidence type="ECO:0000256" key="6">
    <source>
        <dbReference type="ARBA" id="ARBA00023157"/>
    </source>
</evidence>
<comment type="similarity">
    <text evidence="1">Belongs to the protein-tyrosine phosphatase family.</text>
</comment>
<feature type="domain" description="Tyrosine specific protein phosphatases" evidence="11">
    <location>
        <begin position="108"/>
        <end position="174"/>
    </location>
</feature>
<dbReference type="WBParaSite" id="maker-uti_cns_0047186-snap-gene-0.12-mRNA-1">
    <property type="protein sequence ID" value="maker-uti_cns_0047186-snap-gene-0.12-mRNA-1"/>
    <property type="gene ID" value="maker-uti_cns_0047186-snap-gene-0.12"/>
</dbReference>
<keyword evidence="8" id="KW-0636">Prenylation</keyword>
<evidence type="ECO:0000256" key="8">
    <source>
        <dbReference type="ARBA" id="ARBA00023289"/>
    </source>
</evidence>
<evidence type="ECO:0000256" key="2">
    <source>
        <dbReference type="ARBA" id="ARBA00013064"/>
    </source>
</evidence>
<sequence length="196" mass="22338">QRQRLTWQLLLPRFRFSAVQLCYFPRLIHKFLPAPSSITYRDRSFLIMDRPSDANVDKFVAECRNHGVSDVVRVCESSYSTEPLEKAAIQVHDLPYPDGDPPPPDIVHSWLTLLRERWAVRPDACIAIHCIAGLGRAPVMVAIALMELGSTYDEAVQLIRAKRRGAINKKQLDYLSLYRAKGKLKPRRGVKCNLLS</sequence>
<evidence type="ECO:0000313" key="12">
    <source>
        <dbReference type="Proteomes" id="UP000095280"/>
    </source>
</evidence>
<dbReference type="InterPro" id="IPR050561">
    <property type="entry name" value="PTP"/>
</dbReference>
<dbReference type="InterPro" id="IPR029021">
    <property type="entry name" value="Prot-tyrosine_phosphatase-like"/>
</dbReference>
<proteinExistence type="inferred from homology"/>
<dbReference type="GO" id="GO:0005737">
    <property type="term" value="C:cytoplasm"/>
    <property type="evidence" value="ECO:0007669"/>
    <property type="project" value="UniProtKB-ARBA"/>
</dbReference>
<evidence type="ECO:0000256" key="7">
    <source>
        <dbReference type="ARBA" id="ARBA00023288"/>
    </source>
</evidence>
<dbReference type="Gene3D" id="3.90.190.10">
    <property type="entry name" value="Protein tyrosine phosphatase superfamily"/>
    <property type="match status" value="1"/>
</dbReference>
<dbReference type="PROSITE" id="PS50056">
    <property type="entry name" value="TYR_PHOSPHATASE_2"/>
    <property type="match status" value="1"/>
</dbReference>
<evidence type="ECO:0000256" key="4">
    <source>
        <dbReference type="ARBA" id="ARBA00022801"/>
    </source>
</evidence>
<evidence type="ECO:0000256" key="9">
    <source>
        <dbReference type="ARBA" id="ARBA00051722"/>
    </source>
</evidence>
<dbReference type="PROSITE" id="PS50054">
    <property type="entry name" value="TYR_PHOSPHATASE_DUAL"/>
    <property type="match status" value="1"/>
</dbReference>
<keyword evidence="5" id="KW-0904">Protein phosphatase</keyword>
<comment type="catalytic activity">
    <reaction evidence="9">
        <text>O-phospho-L-tyrosyl-[protein] + H2O = L-tyrosyl-[protein] + phosphate</text>
        <dbReference type="Rhea" id="RHEA:10684"/>
        <dbReference type="Rhea" id="RHEA-COMP:10136"/>
        <dbReference type="Rhea" id="RHEA-COMP:20101"/>
        <dbReference type="ChEBI" id="CHEBI:15377"/>
        <dbReference type="ChEBI" id="CHEBI:43474"/>
        <dbReference type="ChEBI" id="CHEBI:46858"/>
        <dbReference type="ChEBI" id="CHEBI:61978"/>
        <dbReference type="EC" id="3.1.3.48"/>
    </reaction>
</comment>
<protein>
    <recommendedName>
        <fullName evidence="2">protein-tyrosine-phosphatase</fullName>
        <ecNumber evidence="2">3.1.3.48</ecNumber>
    </recommendedName>
</protein>
<dbReference type="PANTHER" id="PTHR23339">
    <property type="entry name" value="TYROSINE SPECIFIC PROTEIN PHOSPHATASE AND DUAL SPECIFICITY PROTEIN PHOSPHATASE"/>
    <property type="match status" value="1"/>
</dbReference>
<evidence type="ECO:0000256" key="5">
    <source>
        <dbReference type="ARBA" id="ARBA00022912"/>
    </source>
</evidence>
<evidence type="ECO:0000256" key="3">
    <source>
        <dbReference type="ARBA" id="ARBA00022481"/>
    </source>
</evidence>
<dbReference type="GO" id="GO:0004725">
    <property type="term" value="F:protein tyrosine phosphatase activity"/>
    <property type="evidence" value="ECO:0007669"/>
    <property type="project" value="UniProtKB-EC"/>
</dbReference>
<keyword evidence="12" id="KW-1185">Reference proteome</keyword>
<dbReference type="SUPFAM" id="SSF52799">
    <property type="entry name" value="(Phosphotyrosine protein) phosphatases II"/>
    <property type="match status" value="1"/>
</dbReference>
<keyword evidence="6" id="KW-1015">Disulfide bond</keyword>
<dbReference type="InterPro" id="IPR000387">
    <property type="entry name" value="Tyr_Pase_dom"/>
</dbReference>
<keyword evidence="3" id="KW-0488">Methylation</keyword>
<keyword evidence="7" id="KW-0449">Lipoprotein</keyword>
<name>A0A1I8JFJ7_9PLAT</name>